<dbReference type="Ensembl" id="ENSOMYT00000018089.2">
    <property type="protein sequence ID" value="ENSOMYP00000016397.2"/>
    <property type="gene ID" value="ENSOMYG00000008045.2"/>
</dbReference>
<reference evidence="1" key="2">
    <citation type="submission" date="2025-08" db="UniProtKB">
        <authorList>
            <consortium name="Ensembl"/>
        </authorList>
    </citation>
    <scope>IDENTIFICATION</scope>
</reference>
<evidence type="ECO:0000313" key="2">
    <source>
        <dbReference type="Proteomes" id="UP000694395"/>
    </source>
</evidence>
<keyword evidence="2" id="KW-1185">Reference proteome</keyword>
<proteinExistence type="predicted"/>
<dbReference type="Proteomes" id="UP000694395">
    <property type="component" value="Chromosome 9"/>
</dbReference>
<protein>
    <submittedName>
        <fullName evidence="1">Uncharacterized protein</fullName>
    </submittedName>
</protein>
<name>A0A8C7P2T3_ONCMY</name>
<reference evidence="1" key="3">
    <citation type="submission" date="2025-09" db="UniProtKB">
        <authorList>
            <consortium name="Ensembl"/>
        </authorList>
    </citation>
    <scope>IDENTIFICATION</scope>
</reference>
<dbReference type="GeneTree" id="ENSGT00990000210387"/>
<accession>A0A8C7P2T3</accession>
<dbReference type="AlphaFoldDB" id="A0A8C7P2T3"/>
<evidence type="ECO:0000313" key="1">
    <source>
        <dbReference type="Ensembl" id="ENSOMYP00000016397.2"/>
    </source>
</evidence>
<organism evidence="1 2">
    <name type="scientific">Oncorhynchus mykiss</name>
    <name type="common">Rainbow trout</name>
    <name type="synonym">Salmo gairdneri</name>
    <dbReference type="NCBI Taxonomy" id="8022"/>
    <lineage>
        <taxon>Eukaryota</taxon>
        <taxon>Metazoa</taxon>
        <taxon>Chordata</taxon>
        <taxon>Craniata</taxon>
        <taxon>Vertebrata</taxon>
        <taxon>Euteleostomi</taxon>
        <taxon>Actinopterygii</taxon>
        <taxon>Neopterygii</taxon>
        <taxon>Teleostei</taxon>
        <taxon>Protacanthopterygii</taxon>
        <taxon>Salmoniformes</taxon>
        <taxon>Salmonidae</taxon>
        <taxon>Salmoninae</taxon>
        <taxon>Oncorhynchus</taxon>
    </lineage>
</organism>
<reference evidence="1" key="1">
    <citation type="submission" date="2020-07" db="EMBL/GenBank/DDBJ databases">
        <title>A long reads based de novo assembly of the rainbow trout Arlee double haploid line genome.</title>
        <authorList>
            <person name="Gao G."/>
            <person name="Palti Y."/>
        </authorList>
    </citation>
    <scope>NUCLEOTIDE SEQUENCE [LARGE SCALE GENOMIC DNA]</scope>
</reference>
<sequence length="102" mass="11405">MGSIREYHAKDKDAVILLFHNGILEHVYPAFFKAMSRPDQIAPISCHCSLEELRRMTTNMAGIQASYLDNSDNSFWVAESGAESKECGKKHALMSKKITGTK</sequence>